<dbReference type="Pfam" id="PF13620">
    <property type="entry name" value="CarboxypepD_reg"/>
    <property type="match status" value="1"/>
</dbReference>
<evidence type="ECO:0000313" key="9">
    <source>
        <dbReference type="EMBL" id="MCW4473870.1"/>
    </source>
</evidence>
<evidence type="ECO:0000256" key="4">
    <source>
        <dbReference type="ARBA" id="ARBA00022692"/>
    </source>
</evidence>
<protein>
    <submittedName>
        <fullName evidence="9">TonB-dependent receptor</fullName>
    </submittedName>
</protein>
<dbReference type="Gene3D" id="2.40.170.20">
    <property type="entry name" value="TonB-dependent receptor, beta-barrel domain"/>
    <property type="match status" value="1"/>
</dbReference>
<dbReference type="SUPFAM" id="SSF56935">
    <property type="entry name" value="Porins"/>
    <property type="match status" value="1"/>
</dbReference>
<dbReference type="Proteomes" id="UP001209922">
    <property type="component" value="Unassembled WGS sequence"/>
</dbReference>
<evidence type="ECO:0000256" key="3">
    <source>
        <dbReference type="ARBA" id="ARBA00022452"/>
    </source>
</evidence>
<feature type="chain" id="PRO_5046507184" evidence="7">
    <location>
        <begin position="34"/>
        <end position="993"/>
    </location>
</feature>
<keyword evidence="3" id="KW-1134">Transmembrane beta strand</keyword>
<comment type="caution">
    <text evidence="9">The sequence shown here is derived from an EMBL/GenBank/DDBJ whole genome shotgun (WGS) entry which is preliminary data.</text>
</comment>
<organism evidence="9 10">
    <name type="scientific">Xanthomonas chitinilytica</name>
    <dbReference type="NCBI Taxonomy" id="2989819"/>
    <lineage>
        <taxon>Bacteria</taxon>
        <taxon>Pseudomonadati</taxon>
        <taxon>Pseudomonadota</taxon>
        <taxon>Gammaproteobacteria</taxon>
        <taxon>Lysobacterales</taxon>
        <taxon>Lysobacteraceae</taxon>
        <taxon>Xanthomonas</taxon>
    </lineage>
</organism>
<evidence type="ECO:0000259" key="8">
    <source>
        <dbReference type="Pfam" id="PF25183"/>
    </source>
</evidence>
<evidence type="ECO:0000256" key="6">
    <source>
        <dbReference type="ARBA" id="ARBA00023237"/>
    </source>
</evidence>
<keyword evidence="5" id="KW-0472">Membrane</keyword>
<evidence type="ECO:0000256" key="1">
    <source>
        <dbReference type="ARBA" id="ARBA00004571"/>
    </source>
</evidence>
<keyword evidence="6" id="KW-0998">Cell outer membrane</keyword>
<accession>A0ABT3K0C3</accession>
<dbReference type="EMBL" id="JAPCHY010000014">
    <property type="protein sequence ID" value="MCW4473870.1"/>
    <property type="molecule type" value="Genomic_DNA"/>
</dbReference>
<keyword evidence="4" id="KW-0812">Transmembrane</keyword>
<dbReference type="SUPFAM" id="SSF49452">
    <property type="entry name" value="Starch-binding domain-like"/>
    <property type="match status" value="1"/>
</dbReference>
<dbReference type="InterPro" id="IPR036942">
    <property type="entry name" value="Beta-barrel_TonB_sf"/>
</dbReference>
<evidence type="ECO:0000256" key="5">
    <source>
        <dbReference type="ARBA" id="ARBA00023136"/>
    </source>
</evidence>
<reference evidence="9 10" key="1">
    <citation type="submission" date="2022-10" db="EMBL/GenBank/DDBJ databases">
        <title>Xanthomonas sp. H13-6.</title>
        <authorList>
            <person name="Liu X."/>
            <person name="Deng Z."/>
            <person name="Jiang Y."/>
            <person name="Yu T."/>
            <person name="Ai J."/>
        </authorList>
    </citation>
    <scope>NUCLEOTIDE SEQUENCE [LARGE SCALE GENOMIC DNA]</scope>
    <source>
        <strain evidence="9 10">H13-6</strain>
    </source>
</reference>
<dbReference type="InterPro" id="IPR013784">
    <property type="entry name" value="Carb-bd-like_fold"/>
</dbReference>
<gene>
    <name evidence="9" type="ORF">OK345_15320</name>
</gene>
<keyword evidence="9" id="KW-0675">Receptor</keyword>
<feature type="signal peptide" evidence="7">
    <location>
        <begin position="1"/>
        <end position="33"/>
    </location>
</feature>
<evidence type="ECO:0000256" key="2">
    <source>
        <dbReference type="ARBA" id="ARBA00022448"/>
    </source>
</evidence>
<dbReference type="RefSeq" id="WP_265128868.1">
    <property type="nucleotide sequence ID" value="NZ_JAPCHY010000014.1"/>
</dbReference>
<feature type="domain" description="TonB-dependent transporter Oar-like beta-barrel" evidence="8">
    <location>
        <begin position="356"/>
        <end position="887"/>
    </location>
</feature>
<sequence length="993" mass="109264">MKPSDHRRLRPARRLLSCALASCLLLGAAPAMAQSTGATIRGQVMLDSAPASETRVTATNLATGLTRSVQSTASGGYSLAGLPPGTYRVDVSSGGSTTSQNITVQVGQVATLNLGVGGVAESAADGAATTLDAVQVTAQAAVETKTSEIATYVTPRQIEALPQGTRNFLAFADTVPGMIFEQNPANGSTKLRSGAQSANNINVYIDGVGQKNYVIKGGITGQDSSRGNPFPQLAIGEYKVITSNYKAEYDQISSAAVTAVTKSGTNDFSGSFFWDYTNQDWRTARESEKDAGEKIRSSEKQYGAAFGGPIIKDKAHFFVSYEAKEYNTPQDLEPGQGFLIEELPPELADQFRPIASPFKEDLYFGKLSWSVTDANLLELSFKRREESDIGNVGGQSAHSYGTDIGVTEDRYDLRWQFSSMNWLNDAHLTWEEAYWTMAPVNYGNGYVLTDGTANDGAQIFRMGAGNGGLQDKGQEGWSFQNDTTFFGWEGHTLKFGVKYKQVELNTVEQQPYNPQFYYDINEGGDIPYFVRFGSPVAGTSGGTVTSKNKQFGIYIQDDWEATERLTLNLGLRWDYEKTPAYMDFRTGQEVLDALAMQDPQAGAAPGQTYAQTLALGGIDVNRFISTGNNRKAFKDAFQPRLGFSYDLSGDERHVLFGGIGRAYDRNLFDTLQLEQTKATFPTRQLRINTAGHPCDVAAADCVDWTPQLLDRDYLMAQGASDWAGREVWMFDNDLKVPYSDQFSLGIRNAVRFAGHDWNTSLTLQHIRYKDGLLLLRGNRRGDGSYFDPSGSPWEGGGVPGMGGLILGINGIESKNNSLLFSADKPYSAESPWSLNIAYTFTDAEQNIHEENPEYGWYYPLGGWYGGAWTPKHRLVVSGFTDLPWGFNLSGKLTLATPVRRWNDVRPADAGPGNPTTIRSFQPDGTLGFKQFDLSIAKVWDTGSDLKLKVRADILNVFDWTNWRSYGMNWDTGVTNSWDQYQTRTFKLSFGLDW</sequence>
<evidence type="ECO:0000256" key="7">
    <source>
        <dbReference type="SAM" id="SignalP"/>
    </source>
</evidence>
<feature type="domain" description="TonB-dependent transporter Oar-like beta-barrel" evidence="8">
    <location>
        <begin position="260"/>
        <end position="330"/>
    </location>
</feature>
<dbReference type="PANTHER" id="PTHR30069:SF46">
    <property type="entry name" value="OAR PROTEIN"/>
    <property type="match status" value="1"/>
</dbReference>
<dbReference type="InterPro" id="IPR039426">
    <property type="entry name" value="TonB-dep_rcpt-like"/>
</dbReference>
<comment type="subcellular location">
    <subcellularLocation>
        <location evidence="1">Cell outer membrane</location>
        <topology evidence="1">Multi-pass membrane protein</topology>
    </subcellularLocation>
</comment>
<proteinExistence type="predicted"/>
<evidence type="ECO:0000313" key="10">
    <source>
        <dbReference type="Proteomes" id="UP001209922"/>
    </source>
</evidence>
<dbReference type="Pfam" id="PF25183">
    <property type="entry name" value="OMP_b-brl_4"/>
    <property type="match status" value="2"/>
</dbReference>
<name>A0ABT3K0C3_9XANT</name>
<keyword evidence="7" id="KW-0732">Signal</keyword>
<keyword evidence="10" id="KW-1185">Reference proteome</keyword>
<dbReference type="PANTHER" id="PTHR30069">
    <property type="entry name" value="TONB-DEPENDENT OUTER MEMBRANE RECEPTOR"/>
    <property type="match status" value="1"/>
</dbReference>
<dbReference type="InterPro" id="IPR057601">
    <property type="entry name" value="Oar-like_b-barrel"/>
</dbReference>
<keyword evidence="2" id="KW-0813">Transport</keyword>
<dbReference type="Gene3D" id="2.60.40.1120">
    <property type="entry name" value="Carboxypeptidase-like, regulatory domain"/>
    <property type="match status" value="1"/>
</dbReference>